<proteinExistence type="predicted"/>
<sequence>MNMPKITVIMSVRNGGRDLHTCIPSILNQTFRDFEFIICDDGSTDDTFILLKEYQMQDKRIVILRNEESKGLAYSLNRCIEIAQSNILARQDADDTSALNRFELQYPFVCEHPEYAIVGTCWSNIFSDGHEVKNPIKELPTALDQVKGGLYMHPSWMMRKDQLEKVGFYTVNKHTVRSQDYHLVMKVLGVGMKLYNMQEYLYNYTMDERMMSRTRNWKRVIDLMWIRWDAYRRNHLPLWCYIYVLKPALTNLIPKSLMFKYYQRKGSK</sequence>
<comment type="caution">
    <text evidence="2">The sequence shown here is derived from an EMBL/GenBank/DDBJ whole genome shotgun (WGS) entry which is preliminary data.</text>
</comment>
<evidence type="ECO:0000313" key="3">
    <source>
        <dbReference type="Proteomes" id="UP000460317"/>
    </source>
</evidence>
<dbReference type="PANTHER" id="PTHR22916">
    <property type="entry name" value="GLYCOSYLTRANSFERASE"/>
    <property type="match status" value="1"/>
</dbReference>
<organism evidence="2 3">
    <name type="scientific">Bacteroides thetaiotaomicron</name>
    <dbReference type="NCBI Taxonomy" id="818"/>
    <lineage>
        <taxon>Bacteria</taxon>
        <taxon>Pseudomonadati</taxon>
        <taxon>Bacteroidota</taxon>
        <taxon>Bacteroidia</taxon>
        <taxon>Bacteroidales</taxon>
        <taxon>Bacteroidaceae</taxon>
        <taxon>Bacteroides</taxon>
    </lineage>
</organism>
<evidence type="ECO:0000313" key="2">
    <source>
        <dbReference type="EMBL" id="KAB4447581.1"/>
    </source>
</evidence>
<reference evidence="2 3" key="1">
    <citation type="journal article" date="2019" name="Nat. Med.">
        <title>A library of human gut bacterial isolates paired with longitudinal multiomics data enables mechanistic microbiome research.</title>
        <authorList>
            <person name="Poyet M."/>
            <person name="Groussin M."/>
            <person name="Gibbons S.M."/>
            <person name="Avila-Pacheco J."/>
            <person name="Jiang X."/>
            <person name="Kearney S.M."/>
            <person name="Perrotta A.R."/>
            <person name="Berdy B."/>
            <person name="Zhao S."/>
            <person name="Lieberman T.D."/>
            <person name="Swanson P.K."/>
            <person name="Smith M."/>
            <person name="Roesemann S."/>
            <person name="Alexander J.E."/>
            <person name="Rich S.A."/>
            <person name="Livny J."/>
            <person name="Vlamakis H."/>
            <person name="Clish C."/>
            <person name="Bullock K."/>
            <person name="Deik A."/>
            <person name="Scott J."/>
            <person name="Pierce K.A."/>
            <person name="Xavier R.J."/>
            <person name="Alm E.J."/>
        </authorList>
    </citation>
    <scope>NUCLEOTIDE SEQUENCE [LARGE SCALE GENOMIC DNA]</scope>
    <source>
        <strain evidence="2 3">BIOML-A165</strain>
    </source>
</reference>
<keyword evidence="2" id="KW-0808">Transferase</keyword>
<dbReference type="CDD" id="cd00761">
    <property type="entry name" value="Glyco_tranf_GTA_type"/>
    <property type="match status" value="1"/>
</dbReference>
<accession>A0A7J5JB46</accession>
<dbReference type="InterPro" id="IPR001173">
    <property type="entry name" value="Glyco_trans_2-like"/>
</dbReference>
<dbReference type="RefSeq" id="WP_130042297.1">
    <property type="nucleotide sequence ID" value="NZ_JAGURA010000179.1"/>
</dbReference>
<dbReference type="Proteomes" id="UP000460317">
    <property type="component" value="Unassembled WGS sequence"/>
</dbReference>
<feature type="domain" description="Glycosyltransferase 2-like" evidence="1">
    <location>
        <begin position="7"/>
        <end position="166"/>
    </location>
</feature>
<protein>
    <submittedName>
        <fullName evidence="2">Glycosyltransferase family 2 protein</fullName>
    </submittedName>
</protein>
<dbReference type="SUPFAM" id="SSF53448">
    <property type="entry name" value="Nucleotide-diphospho-sugar transferases"/>
    <property type="match status" value="1"/>
</dbReference>
<evidence type="ECO:0000259" key="1">
    <source>
        <dbReference type="Pfam" id="PF00535"/>
    </source>
</evidence>
<dbReference type="AlphaFoldDB" id="A0A7J5JB46"/>
<dbReference type="Pfam" id="PF00535">
    <property type="entry name" value="Glycos_transf_2"/>
    <property type="match status" value="1"/>
</dbReference>
<dbReference type="Gene3D" id="3.90.550.10">
    <property type="entry name" value="Spore Coat Polysaccharide Biosynthesis Protein SpsA, Chain A"/>
    <property type="match status" value="1"/>
</dbReference>
<dbReference type="InterPro" id="IPR029044">
    <property type="entry name" value="Nucleotide-diphossugar_trans"/>
</dbReference>
<dbReference type="PANTHER" id="PTHR22916:SF3">
    <property type="entry name" value="UDP-GLCNAC:BETAGAL BETA-1,3-N-ACETYLGLUCOSAMINYLTRANSFERASE-LIKE PROTEIN 1"/>
    <property type="match status" value="1"/>
</dbReference>
<gene>
    <name evidence="2" type="ORF">GAN93_23740</name>
</gene>
<dbReference type="EMBL" id="WCSB01000040">
    <property type="protein sequence ID" value="KAB4447581.1"/>
    <property type="molecule type" value="Genomic_DNA"/>
</dbReference>
<dbReference type="GO" id="GO:0016758">
    <property type="term" value="F:hexosyltransferase activity"/>
    <property type="evidence" value="ECO:0007669"/>
    <property type="project" value="UniProtKB-ARBA"/>
</dbReference>
<name>A0A7J5JB46_BACT4</name>